<dbReference type="SUPFAM" id="SSF88874">
    <property type="entry name" value="Receptor-binding domain of short tail fibre protein gp12"/>
    <property type="match status" value="1"/>
</dbReference>
<evidence type="ECO:0008006" key="5">
    <source>
        <dbReference type="Google" id="ProtNLM"/>
    </source>
</evidence>
<name>A0A450WCJ0_9GAMM</name>
<dbReference type="EMBL" id="CAADFL010000338">
    <property type="protein sequence ID" value="VFK14747.1"/>
    <property type="molecule type" value="Genomic_DNA"/>
</dbReference>
<evidence type="ECO:0000313" key="4">
    <source>
        <dbReference type="EMBL" id="VFK14747.1"/>
    </source>
</evidence>
<accession>A0A450WCJ0</accession>
<evidence type="ECO:0000313" key="3">
    <source>
        <dbReference type="EMBL" id="VFJ76103.1"/>
    </source>
</evidence>
<gene>
    <name evidence="3" type="ORF">BECKFM1743A_GA0114220_109061</name>
    <name evidence="4" type="ORF">BECKFM1743B_GA0114221_103381</name>
    <name evidence="2" type="ORF">BECKFM1743C_GA0114222_109041</name>
</gene>
<dbReference type="EMBL" id="CAADEZ010000906">
    <property type="protein sequence ID" value="VFJ76103.1"/>
    <property type="molecule type" value="Genomic_DNA"/>
</dbReference>
<proteinExistence type="predicted"/>
<feature type="region of interest" description="Disordered" evidence="1">
    <location>
        <begin position="134"/>
        <end position="187"/>
    </location>
</feature>
<sequence>MIATNLTVTGGGKIHTPTVIERGTILHRYTGVTQTFQRTDSGIDISIRLDLQGREGVEIRVTDRTQDRLPLGTIVQSILAWPEYVKAMNDKLVFDAKINLWAPCDRRDITGSDLAALSKRTEAPDLRGVFLRGMNRFDPEEPGPVPGKQKDPTSGRKAGGKVQPHSVGRHRHESKGERTKRNLTGFHYDPREDRDIVRVGDAGYFEDESNIPTSYHNPSGETRPNNVAVHYYIKINQ</sequence>
<evidence type="ECO:0000256" key="1">
    <source>
        <dbReference type="SAM" id="MobiDB-lite"/>
    </source>
</evidence>
<evidence type="ECO:0000313" key="2">
    <source>
        <dbReference type="EMBL" id="VFJ76046.1"/>
    </source>
</evidence>
<dbReference type="EMBL" id="CAADFA010000904">
    <property type="protein sequence ID" value="VFJ76046.1"/>
    <property type="molecule type" value="Genomic_DNA"/>
</dbReference>
<organism evidence="4">
    <name type="scientific">Candidatus Kentrum sp. FM</name>
    <dbReference type="NCBI Taxonomy" id="2126340"/>
    <lineage>
        <taxon>Bacteria</taxon>
        <taxon>Pseudomonadati</taxon>
        <taxon>Pseudomonadota</taxon>
        <taxon>Gammaproteobacteria</taxon>
        <taxon>Candidatus Kentrum</taxon>
    </lineage>
</organism>
<dbReference type="AlphaFoldDB" id="A0A450WCJ0"/>
<reference evidence="4" key="1">
    <citation type="submission" date="2019-02" db="EMBL/GenBank/DDBJ databases">
        <authorList>
            <person name="Gruber-Vodicka R. H."/>
            <person name="Seah K. B. B."/>
        </authorList>
    </citation>
    <scope>NUCLEOTIDE SEQUENCE</scope>
    <source>
        <strain evidence="3">BECK_BZ163</strain>
        <strain evidence="4">BECK_BZ164</strain>
        <strain evidence="2">BECK_BZ165</strain>
    </source>
</reference>
<protein>
    <recommendedName>
        <fullName evidence="5">Phage Tail Collar Domain</fullName>
    </recommendedName>
</protein>